<dbReference type="Proteomes" id="UP000636800">
    <property type="component" value="Chromosome 7"/>
</dbReference>
<proteinExistence type="predicted"/>
<protein>
    <submittedName>
        <fullName evidence="1">Uncharacterized protein</fullName>
    </submittedName>
</protein>
<sequence>MGSVRPGAGEAAGRDAVSSLVADRYGEADASTAKCSELNEKDRSRFLVLFRWAGALSGDEKVAVLDGRSVDAEFVE</sequence>
<organism evidence="1 2">
    <name type="scientific">Vanilla planifolia</name>
    <name type="common">Vanilla</name>
    <dbReference type="NCBI Taxonomy" id="51239"/>
    <lineage>
        <taxon>Eukaryota</taxon>
        <taxon>Viridiplantae</taxon>
        <taxon>Streptophyta</taxon>
        <taxon>Embryophyta</taxon>
        <taxon>Tracheophyta</taxon>
        <taxon>Spermatophyta</taxon>
        <taxon>Magnoliopsida</taxon>
        <taxon>Liliopsida</taxon>
        <taxon>Asparagales</taxon>
        <taxon>Orchidaceae</taxon>
        <taxon>Vanilloideae</taxon>
        <taxon>Vanilleae</taxon>
        <taxon>Vanilla</taxon>
    </lineage>
</organism>
<accession>A0A835QQI7</accession>
<reference evidence="1 2" key="1">
    <citation type="journal article" date="2020" name="Nat. Food">
        <title>A phased Vanilla planifolia genome enables genetic improvement of flavour and production.</title>
        <authorList>
            <person name="Hasing T."/>
            <person name="Tang H."/>
            <person name="Brym M."/>
            <person name="Khazi F."/>
            <person name="Huang T."/>
            <person name="Chambers A.H."/>
        </authorList>
    </citation>
    <scope>NUCLEOTIDE SEQUENCE [LARGE SCALE GENOMIC DNA]</scope>
    <source>
        <tissue evidence="1">Leaf</tissue>
    </source>
</reference>
<gene>
    <name evidence="1" type="ORF">HPP92_016021</name>
</gene>
<dbReference type="OrthoDB" id="47059at2759"/>
<evidence type="ECO:0000313" key="1">
    <source>
        <dbReference type="EMBL" id="KAG0474164.1"/>
    </source>
</evidence>
<comment type="caution">
    <text evidence="1">The sequence shown here is derived from an EMBL/GenBank/DDBJ whole genome shotgun (WGS) entry which is preliminary data.</text>
</comment>
<name>A0A835QQI7_VANPL</name>
<keyword evidence="2" id="KW-1185">Reference proteome</keyword>
<dbReference type="AlphaFoldDB" id="A0A835QQI7"/>
<dbReference type="EMBL" id="JADCNL010000007">
    <property type="protein sequence ID" value="KAG0474164.1"/>
    <property type="molecule type" value="Genomic_DNA"/>
</dbReference>
<evidence type="ECO:0000313" key="2">
    <source>
        <dbReference type="Proteomes" id="UP000636800"/>
    </source>
</evidence>